<proteinExistence type="predicted"/>
<dbReference type="EMBL" id="JAHRIO010082345">
    <property type="protein sequence ID" value="MEQ2185892.1"/>
    <property type="molecule type" value="Genomic_DNA"/>
</dbReference>
<keyword evidence="2" id="KW-1185">Reference proteome</keyword>
<sequence>MLAYPHTSSSSYTSALQCFVCLQSSLALLPTFKWYSIVMENEPNSVEPTRSELSRVGTKGKGAYVWCKFTLHITLNLNHETGWWWYHAVGNDFFSMERESSQSLWRNGCR</sequence>
<evidence type="ECO:0000313" key="2">
    <source>
        <dbReference type="Proteomes" id="UP001476798"/>
    </source>
</evidence>
<comment type="caution">
    <text evidence="1">The sequence shown here is derived from an EMBL/GenBank/DDBJ whole genome shotgun (WGS) entry which is preliminary data.</text>
</comment>
<organism evidence="1 2">
    <name type="scientific">Goodea atripinnis</name>
    <dbReference type="NCBI Taxonomy" id="208336"/>
    <lineage>
        <taxon>Eukaryota</taxon>
        <taxon>Metazoa</taxon>
        <taxon>Chordata</taxon>
        <taxon>Craniata</taxon>
        <taxon>Vertebrata</taxon>
        <taxon>Euteleostomi</taxon>
        <taxon>Actinopterygii</taxon>
        <taxon>Neopterygii</taxon>
        <taxon>Teleostei</taxon>
        <taxon>Neoteleostei</taxon>
        <taxon>Acanthomorphata</taxon>
        <taxon>Ovalentaria</taxon>
        <taxon>Atherinomorphae</taxon>
        <taxon>Cyprinodontiformes</taxon>
        <taxon>Goodeidae</taxon>
        <taxon>Goodea</taxon>
    </lineage>
</organism>
<dbReference type="Proteomes" id="UP001476798">
    <property type="component" value="Unassembled WGS sequence"/>
</dbReference>
<accession>A0ABV0PRB7</accession>
<reference evidence="1 2" key="1">
    <citation type="submission" date="2021-06" db="EMBL/GenBank/DDBJ databases">
        <authorList>
            <person name="Palmer J.M."/>
        </authorList>
    </citation>
    <scope>NUCLEOTIDE SEQUENCE [LARGE SCALE GENOMIC DNA]</scope>
    <source>
        <strain evidence="1 2">GA_2019</strain>
        <tissue evidence="1">Muscle</tissue>
    </source>
</reference>
<evidence type="ECO:0000313" key="1">
    <source>
        <dbReference type="EMBL" id="MEQ2185892.1"/>
    </source>
</evidence>
<protein>
    <submittedName>
        <fullName evidence="1">Uncharacterized protein</fullName>
    </submittedName>
</protein>
<name>A0ABV0PRB7_9TELE</name>
<gene>
    <name evidence="1" type="ORF">GOODEAATRI_022836</name>
</gene>